<name>A0A7W8WAQ4_9CELL</name>
<dbReference type="EMBL" id="JACHDN010000001">
    <property type="protein sequence ID" value="MBB5473914.1"/>
    <property type="molecule type" value="Genomic_DNA"/>
</dbReference>
<protein>
    <submittedName>
        <fullName evidence="2">Uncharacterized protein</fullName>
    </submittedName>
</protein>
<organism evidence="2 3">
    <name type="scientific">Cellulomonas hominis</name>
    <dbReference type="NCBI Taxonomy" id="156981"/>
    <lineage>
        <taxon>Bacteria</taxon>
        <taxon>Bacillati</taxon>
        <taxon>Actinomycetota</taxon>
        <taxon>Actinomycetes</taxon>
        <taxon>Micrococcales</taxon>
        <taxon>Cellulomonadaceae</taxon>
        <taxon>Cellulomonas</taxon>
    </lineage>
</organism>
<evidence type="ECO:0000256" key="1">
    <source>
        <dbReference type="SAM" id="MobiDB-lite"/>
    </source>
</evidence>
<reference evidence="2 3" key="1">
    <citation type="submission" date="2020-08" db="EMBL/GenBank/DDBJ databases">
        <title>Sequencing the genomes of 1000 actinobacteria strains.</title>
        <authorList>
            <person name="Klenk H.-P."/>
        </authorList>
    </citation>
    <scope>NUCLEOTIDE SEQUENCE [LARGE SCALE GENOMIC DNA]</scope>
    <source>
        <strain evidence="2 3">DSM 9581</strain>
    </source>
</reference>
<evidence type="ECO:0000313" key="2">
    <source>
        <dbReference type="EMBL" id="MBB5473914.1"/>
    </source>
</evidence>
<dbReference type="RefSeq" id="WP_146839111.1">
    <property type="nucleotide sequence ID" value="NZ_BJVQ01000047.1"/>
</dbReference>
<sequence length="69" mass="8077">MAYPATTAVQEDPVHPDLYLIVYRQQERELEHRLEHLRSQAARDGDRPRRAARPRPLALLATRRRHAIA</sequence>
<feature type="region of interest" description="Disordered" evidence="1">
    <location>
        <begin position="38"/>
        <end position="57"/>
    </location>
</feature>
<comment type="caution">
    <text evidence="2">The sequence shown here is derived from an EMBL/GenBank/DDBJ whole genome shotgun (WGS) entry which is preliminary data.</text>
</comment>
<evidence type="ECO:0000313" key="3">
    <source>
        <dbReference type="Proteomes" id="UP000564629"/>
    </source>
</evidence>
<feature type="compositionally biased region" description="Basic and acidic residues" evidence="1">
    <location>
        <begin position="38"/>
        <end position="49"/>
    </location>
</feature>
<dbReference type="AlphaFoldDB" id="A0A7W8WAQ4"/>
<accession>A0A7W8WAQ4</accession>
<proteinExistence type="predicted"/>
<gene>
    <name evidence="2" type="ORF">HNR08_002650</name>
</gene>
<dbReference type="Proteomes" id="UP000564629">
    <property type="component" value="Unassembled WGS sequence"/>
</dbReference>